<proteinExistence type="inferred from homology"/>
<dbReference type="InterPro" id="IPR020946">
    <property type="entry name" value="Flavin_mOase-like"/>
</dbReference>
<evidence type="ECO:0000256" key="4">
    <source>
        <dbReference type="ARBA" id="ARBA00023002"/>
    </source>
</evidence>
<sequence>MAAVDTDVLIIGAGPSGLGLAIQLRRKLGVDNIRIIEKSDGVGGTWRANTYPGCGCDVMSHFYSFSFALKSDWTRMYSMQPEIQSYFEALAREFQLYPKISFGTSVESAVWQSSEQRWLVSVTNHSQKTKYTITARALVSSVGSLSVPKPCSIPGADSFEGKIFHSAQWDNSLNWTDKAVVVVGNGCSATQFVPVMTRSVRQIVQFSRQAHYLAERDNQYYSDTFKRVMRYIPLAMRLYRFSIYASMESDFAGFHITGGQRIRDDLARDNEAYVKKTAPSKYWDFLIPRHQIGCKRKVLDTDYLACLWRDNMELVPDDPIAHIESTGVRTRSGRLVLADAIVLATGFETHRLLFPMKIVGEAGLDLEQHWKVHSAGSPAAYLGTVTPGFPNFFTLMGPNTLTGHSSVIFTSECQILLTLGLLRPILSRSLLLASPVAVSVTPAAGARDVELTRRRLKDYVWSAGCTSWALDPESGTNIAMYHHYQWHYYLRCLFLKRGDFEYRYAGGMAGKMVVGFGWVYLERAVLAALMLGGAVWGARTRPDVVREGWEWVLTVLRSVKGSVVGVLGGT</sequence>
<dbReference type="Gene3D" id="3.50.50.60">
    <property type="entry name" value="FAD/NAD(P)-binding domain"/>
    <property type="match status" value="2"/>
</dbReference>
<dbReference type="PRINTS" id="PR00368">
    <property type="entry name" value="FADPNR"/>
</dbReference>
<reference evidence="5" key="1">
    <citation type="journal article" date="2020" name="Stud. Mycol.">
        <title>101 Dothideomycetes genomes: a test case for predicting lifestyles and emergence of pathogens.</title>
        <authorList>
            <person name="Haridas S."/>
            <person name="Albert R."/>
            <person name="Binder M."/>
            <person name="Bloem J."/>
            <person name="Labutti K."/>
            <person name="Salamov A."/>
            <person name="Andreopoulos B."/>
            <person name="Baker S."/>
            <person name="Barry K."/>
            <person name="Bills G."/>
            <person name="Bluhm B."/>
            <person name="Cannon C."/>
            <person name="Castanera R."/>
            <person name="Culley D."/>
            <person name="Daum C."/>
            <person name="Ezra D."/>
            <person name="Gonzalez J."/>
            <person name="Henrissat B."/>
            <person name="Kuo A."/>
            <person name="Liang C."/>
            <person name="Lipzen A."/>
            <person name="Lutzoni F."/>
            <person name="Magnuson J."/>
            <person name="Mondo S."/>
            <person name="Nolan M."/>
            <person name="Ohm R."/>
            <person name="Pangilinan J."/>
            <person name="Park H.-J."/>
            <person name="Ramirez L."/>
            <person name="Alfaro M."/>
            <person name="Sun H."/>
            <person name="Tritt A."/>
            <person name="Yoshinaga Y."/>
            <person name="Zwiers L.-H."/>
            <person name="Turgeon B."/>
            <person name="Goodwin S."/>
            <person name="Spatafora J."/>
            <person name="Crous P."/>
            <person name="Grigoriev I."/>
        </authorList>
    </citation>
    <scope>NUCLEOTIDE SEQUENCE</scope>
    <source>
        <strain evidence="5">CBS 260.36</strain>
    </source>
</reference>
<dbReference type="InterPro" id="IPR036188">
    <property type="entry name" value="FAD/NAD-bd_sf"/>
</dbReference>
<evidence type="ECO:0000256" key="3">
    <source>
        <dbReference type="ARBA" id="ARBA00022827"/>
    </source>
</evidence>
<dbReference type="GO" id="GO:0050660">
    <property type="term" value="F:flavin adenine dinucleotide binding"/>
    <property type="evidence" value="ECO:0007669"/>
    <property type="project" value="InterPro"/>
</dbReference>
<dbReference type="SUPFAM" id="SSF51905">
    <property type="entry name" value="FAD/NAD(P)-binding domain"/>
    <property type="match status" value="2"/>
</dbReference>
<evidence type="ECO:0000256" key="1">
    <source>
        <dbReference type="ARBA" id="ARBA00010139"/>
    </source>
</evidence>
<comment type="caution">
    <text evidence="5">The sequence shown here is derived from an EMBL/GenBank/DDBJ whole genome shotgun (WGS) entry which is preliminary data.</text>
</comment>
<dbReference type="GO" id="GO:0004499">
    <property type="term" value="F:N,N-dimethylaniline monooxygenase activity"/>
    <property type="evidence" value="ECO:0007669"/>
    <property type="project" value="InterPro"/>
</dbReference>
<dbReference type="Pfam" id="PF00743">
    <property type="entry name" value="FMO-like"/>
    <property type="match status" value="1"/>
</dbReference>
<evidence type="ECO:0000313" key="6">
    <source>
        <dbReference type="Proteomes" id="UP000799439"/>
    </source>
</evidence>
<keyword evidence="3" id="KW-0274">FAD</keyword>
<dbReference type="PANTHER" id="PTHR42877:SF5">
    <property type="entry name" value="L-ORNITHINE N(5)-MONOOXYGENASE-RELATED"/>
    <property type="match status" value="1"/>
</dbReference>
<name>A0A9P4J6U0_9PEZI</name>
<keyword evidence="2" id="KW-0285">Flavoprotein</keyword>
<evidence type="ECO:0000313" key="5">
    <source>
        <dbReference type="EMBL" id="KAF2155949.1"/>
    </source>
</evidence>
<keyword evidence="6" id="KW-1185">Reference proteome</keyword>
<dbReference type="PANTHER" id="PTHR42877">
    <property type="entry name" value="L-ORNITHINE N(5)-MONOOXYGENASE-RELATED"/>
    <property type="match status" value="1"/>
</dbReference>
<dbReference type="Proteomes" id="UP000799439">
    <property type="component" value="Unassembled WGS sequence"/>
</dbReference>
<organism evidence="5 6">
    <name type="scientific">Myriangium duriaei CBS 260.36</name>
    <dbReference type="NCBI Taxonomy" id="1168546"/>
    <lineage>
        <taxon>Eukaryota</taxon>
        <taxon>Fungi</taxon>
        <taxon>Dikarya</taxon>
        <taxon>Ascomycota</taxon>
        <taxon>Pezizomycotina</taxon>
        <taxon>Dothideomycetes</taxon>
        <taxon>Dothideomycetidae</taxon>
        <taxon>Myriangiales</taxon>
        <taxon>Myriangiaceae</taxon>
        <taxon>Myriangium</taxon>
    </lineage>
</organism>
<evidence type="ECO:0000256" key="2">
    <source>
        <dbReference type="ARBA" id="ARBA00022630"/>
    </source>
</evidence>
<accession>A0A9P4J6U0</accession>
<dbReference type="AlphaFoldDB" id="A0A9P4J6U0"/>
<keyword evidence="4" id="KW-0560">Oxidoreductase</keyword>
<gene>
    <name evidence="5" type="ORF">K461DRAFT_221306</name>
</gene>
<dbReference type="PRINTS" id="PR00469">
    <property type="entry name" value="PNDRDTASEII"/>
</dbReference>
<comment type="similarity">
    <text evidence="1">Belongs to the FAD-binding monooxygenase family.</text>
</comment>
<protein>
    <submittedName>
        <fullName evidence="5">FAD/NAD(P)-binding domain-containing protein</fullName>
    </submittedName>
</protein>
<dbReference type="EMBL" id="ML996082">
    <property type="protein sequence ID" value="KAF2155949.1"/>
    <property type="molecule type" value="Genomic_DNA"/>
</dbReference>
<dbReference type="OrthoDB" id="74360at2759"/>
<dbReference type="GO" id="GO:0050661">
    <property type="term" value="F:NADP binding"/>
    <property type="evidence" value="ECO:0007669"/>
    <property type="project" value="InterPro"/>
</dbReference>
<dbReference type="InterPro" id="IPR051209">
    <property type="entry name" value="FAD-bind_Monooxygenase_sf"/>
</dbReference>